<organism evidence="7 8">
    <name type="scientific">Penicillium angulare</name>
    <dbReference type="NCBI Taxonomy" id="116970"/>
    <lineage>
        <taxon>Eukaryota</taxon>
        <taxon>Fungi</taxon>
        <taxon>Dikarya</taxon>
        <taxon>Ascomycota</taxon>
        <taxon>Pezizomycotina</taxon>
        <taxon>Eurotiomycetes</taxon>
        <taxon>Eurotiomycetidae</taxon>
        <taxon>Eurotiales</taxon>
        <taxon>Aspergillaceae</taxon>
        <taxon>Penicillium</taxon>
    </lineage>
</organism>
<dbReference type="AlphaFoldDB" id="A0A9W9GD36"/>
<evidence type="ECO:0000256" key="1">
    <source>
        <dbReference type="ARBA" id="ARBA00022676"/>
    </source>
</evidence>
<dbReference type="PANTHER" id="PTHR21328">
    <property type="entry name" value="POLY ADP-RIBOSE POLYMERASE FAMILY, MEMBER PARP"/>
    <property type="match status" value="1"/>
</dbReference>
<dbReference type="OrthoDB" id="109543at2759"/>
<dbReference type="Proteomes" id="UP001149165">
    <property type="component" value="Unassembled WGS sequence"/>
</dbReference>
<feature type="compositionally biased region" description="Acidic residues" evidence="5">
    <location>
        <begin position="123"/>
        <end position="135"/>
    </location>
</feature>
<dbReference type="SUPFAM" id="SSF56399">
    <property type="entry name" value="ADP-ribosylation"/>
    <property type="match status" value="1"/>
</dbReference>
<evidence type="ECO:0000256" key="4">
    <source>
        <dbReference type="ARBA" id="ARBA00023027"/>
    </source>
</evidence>
<reference evidence="7" key="2">
    <citation type="journal article" date="2023" name="IMA Fungus">
        <title>Comparative genomic study of the Penicillium genus elucidates a diverse pangenome and 15 lateral gene transfer events.</title>
        <authorList>
            <person name="Petersen C."/>
            <person name="Sorensen T."/>
            <person name="Nielsen M.R."/>
            <person name="Sondergaard T.E."/>
            <person name="Sorensen J.L."/>
            <person name="Fitzpatrick D.A."/>
            <person name="Frisvad J.C."/>
            <person name="Nielsen K.L."/>
        </authorList>
    </citation>
    <scope>NUCLEOTIDE SEQUENCE</scope>
    <source>
        <strain evidence="7">IBT 30069</strain>
    </source>
</reference>
<dbReference type="Pfam" id="PF00644">
    <property type="entry name" value="PARP"/>
    <property type="match status" value="1"/>
</dbReference>
<dbReference type="GO" id="GO:0016779">
    <property type="term" value="F:nucleotidyltransferase activity"/>
    <property type="evidence" value="ECO:0007669"/>
    <property type="project" value="UniProtKB-KW"/>
</dbReference>
<evidence type="ECO:0000256" key="2">
    <source>
        <dbReference type="ARBA" id="ARBA00022679"/>
    </source>
</evidence>
<accession>A0A9W9GD36</accession>
<dbReference type="Gene3D" id="3.10.110.10">
    <property type="entry name" value="Ubiquitin Conjugating Enzyme"/>
    <property type="match status" value="1"/>
</dbReference>
<dbReference type="InterPro" id="IPR000608">
    <property type="entry name" value="UBC"/>
</dbReference>
<dbReference type="FunFam" id="3.10.110.10:FF:000107">
    <property type="entry name" value="Ubiquitin conjugating enzyme, putative"/>
    <property type="match status" value="1"/>
</dbReference>
<dbReference type="PROSITE" id="PS50127">
    <property type="entry name" value="UBC_2"/>
    <property type="match status" value="1"/>
</dbReference>
<gene>
    <name evidence="7" type="ORF">N7456_000778</name>
</gene>
<evidence type="ECO:0000256" key="3">
    <source>
        <dbReference type="ARBA" id="ARBA00022695"/>
    </source>
</evidence>
<sequence length="1151" mass="128904">MPTKEFRADLKEAAVLHRYQRLTQITPGDYEDSICFHFHHPGSGTEVTFDVVTSDISDYPTDHSFVVFIKAGSVVPSATKALERAHDQGLLTGISIDGVLKAVDRMMCNALRNPGPESSANFEDSEESGDEYEDDYEDVSDDEFFEGSAQPPLQQSREFCCQKLRTDLRTVKRAGFRVGCISETEETIIVAISRRVSQLGISEEALQTWNVLPSEYLVLLIRYPKEYQNMQDIFNMHDAAAKSIEMRVGLCTSYKPNPQAAARAFRMSLQSQETDVNTSNTLNGNSIINFRALFIGSALKRLLNERFLRILQIRQKFRISWTGAELFFQAIQGQSLVAEDGKHARFNLPDSWLSPPPSVLISDHFAETGLDVTKASFLLVAWQFTMRHFIKCTEFCLVCHCKTFDKFEALKPYVCSNGLCLYQYITYGMGPSLEYEIQSQPLVVDFLISLTYARAMSRRLEDFPNGLGIRVPSLLDEGNEYMQSVPRQSITMAAHLEPRNYDKGWLHAPTMNLSCCHASKALPGSWIVLIDHDNKDDTGRSKILHCQVESVESPTSFVLSRPTAFDQQVQPQGTLPARREVHYVHYGQNFDDLTPMNKQRVMVMLLDTLPDVNSMKKFLGPIGSQITLSSWHGRIIPAALDFLRWIIASNRSSILQDGEDLNHLVTGMQGYAQFRLVQGAPDKEQRFIQAVKSVSLPASPSHPTIFAWHGSPVYNWHSILREGFHFKQIANGRACGNGVYMSSHFSTAMGYTRESDVGAAGRSWPNSTLDLRCVVSLNEIVNKTDEFVCWNPHFVVQNLEWIQPRYLFVGTSNALNSRLPAIENHGSMSVSVYDQDPKHPAHGSDGKIITIPLSAASSQRQRMIVSASIEIENTSRKPAPKQSIMLATQSPMDTAITFNSPESCESISTATDDLNLLCSDSEANPRRDVKIPRENEQLPLITSPESATDFVPGTLTEDSLPRLARPQYATGQATNILQKHLKLTLQVQSMEPLAKLGWYVDPNLITTVYQWIVELHTFDPSLPLAKDLKSVNIQSVVLELRFPPQFPMSPPFVRVIRPRFLEFAVGGGGHVTAGGAMCMELLTNTGWSPATSIESVLLQVRMAISATEPRPARLARGHQRDYSVNEATMAFKRACLNHGWEVPSDMELISW</sequence>
<dbReference type="InterPro" id="IPR016135">
    <property type="entry name" value="UBQ-conjugating_enzyme/RWD"/>
</dbReference>
<evidence type="ECO:0000256" key="5">
    <source>
        <dbReference type="SAM" id="MobiDB-lite"/>
    </source>
</evidence>
<feature type="domain" description="UBC core" evidence="6">
    <location>
        <begin position="978"/>
        <end position="1141"/>
    </location>
</feature>
<keyword evidence="1" id="KW-0328">Glycosyltransferase</keyword>
<dbReference type="Gene3D" id="3.90.228.10">
    <property type="match status" value="1"/>
</dbReference>
<evidence type="ECO:0000313" key="7">
    <source>
        <dbReference type="EMBL" id="KAJ5116430.1"/>
    </source>
</evidence>
<keyword evidence="8" id="KW-1185">Reference proteome</keyword>
<evidence type="ECO:0000259" key="6">
    <source>
        <dbReference type="PROSITE" id="PS50127"/>
    </source>
</evidence>
<name>A0A9W9GD36_9EURO</name>
<keyword evidence="2" id="KW-0808">Transferase</keyword>
<keyword evidence="4" id="KW-0520">NAD</keyword>
<protein>
    <recommendedName>
        <fullName evidence="6">UBC core domain-containing protein</fullName>
    </recommendedName>
</protein>
<dbReference type="CDD" id="cd23802">
    <property type="entry name" value="UBCc_UBE2Q"/>
    <property type="match status" value="1"/>
</dbReference>
<feature type="region of interest" description="Disordered" evidence="5">
    <location>
        <begin position="112"/>
        <end position="135"/>
    </location>
</feature>
<dbReference type="EMBL" id="JAPQKH010000001">
    <property type="protein sequence ID" value="KAJ5116430.1"/>
    <property type="molecule type" value="Genomic_DNA"/>
</dbReference>
<dbReference type="SUPFAM" id="SSF54495">
    <property type="entry name" value="UBC-like"/>
    <property type="match status" value="1"/>
</dbReference>
<reference evidence="7" key="1">
    <citation type="submission" date="2022-11" db="EMBL/GenBank/DDBJ databases">
        <authorList>
            <person name="Petersen C."/>
        </authorList>
    </citation>
    <scope>NUCLEOTIDE SEQUENCE</scope>
    <source>
        <strain evidence="7">IBT 30069</strain>
    </source>
</reference>
<dbReference type="InterPro" id="IPR051838">
    <property type="entry name" value="ARTD_PARP"/>
</dbReference>
<dbReference type="Pfam" id="PF00179">
    <property type="entry name" value="UQ_con"/>
    <property type="match status" value="1"/>
</dbReference>
<dbReference type="InterPro" id="IPR012317">
    <property type="entry name" value="Poly(ADP-ribose)pol_cat_dom"/>
</dbReference>
<evidence type="ECO:0000313" key="8">
    <source>
        <dbReference type="Proteomes" id="UP001149165"/>
    </source>
</evidence>
<dbReference type="GO" id="GO:0003950">
    <property type="term" value="F:NAD+ poly-ADP-ribosyltransferase activity"/>
    <property type="evidence" value="ECO:0007669"/>
    <property type="project" value="InterPro"/>
</dbReference>
<comment type="caution">
    <text evidence="7">The sequence shown here is derived from an EMBL/GenBank/DDBJ whole genome shotgun (WGS) entry which is preliminary data.</text>
</comment>
<proteinExistence type="predicted"/>
<keyword evidence="3" id="KW-0548">Nucleotidyltransferase</keyword>